<evidence type="ECO:0000256" key="1">
    <source>
        <dbReference type="SAM" id="Coils"/>
    </source>
</evidence>
<evidence type="ECO:0000313" key="3">
    <source>
        <dbReference type="Proteomes" id="UP000001023"/>
    </source>
</evidence>
<dbReference type="eggNOG" id="ENOG50334DV">
    <property type="taxonomic scope" value="Bacteria"/>
</dbReference>
<keyword evidence="3" id="KW-1185">Reference proteome</keyword>
<sequence>MSGPGQSATQSSTARAWARKAGGIASTVWRAMVSKWLRSLRMSEIWRWRWREKSPNARQSQRNQSFVKNISALAVALLREGLDSPCGFVYKLCHARRDAQTAPGVTPVAVFSSLSCGDHSRMRSRAHMTLITPEERISRTAELLQSLENSIRDLRNAAEDLQKRIRAGEDGDLAGYGKQMGQAASLIRECQKVEASFAEQVRREAGIAQGGYALDLDRARSEIGCRLARLRKCCREGAVSE</sequence>
<organism evidence="2 3">
    <name type="scientific">Ruegeria pomeroyi (strain ATCC 700808 / DSM 15171 / DSS-3)</name>
    <name type="common">Silicibacter pomeroyi</name>
    <dbReference type="NCBI Taxonomy" id="246200"/>
    <lineage>
        <taxon>Bacteria</taxon>
        <taxon>Pseudomonadati</taxon>
        <taxon>Pseudomonadota</taxon>
        <taxon>Alphaproteobacteria</taxon>
        <taxon>Rhodobacterales</taxon>
        <taxon>Roseobacteraceae</taxon>
        <taxon>Ruegeria</taxon>
    </lineage>
</organism>
<reference evidence="2 3" key="1">
    <citation type="journal article" date="2004" name="Nature">
        <title>Genome sequence of Silicibacter pomeroyi reveals adaptations to the marine environment.</title>
        <authorList>
            <person name="Moran M.A."/>
            <person name="Buchan A."/>
            <person name="Gonzalez J.M."/>
            <person name="Heidelberg J.F."/>
            <person name="Whitman W.B."/>
            <person name="Kiene R.P."/>
            <person name="Henriksen J.R."/>
            <person name="King G.M."/>
            <person name="Belas R."/>
            <person name="Fuqua C."/>
            <person name="Brinkac L."/>
            <person name="Lewis M."/>
            <person name="Johri S."/>
            <person name="Weaver B."/>
            <person name="Pai G."/>
            <person name="Eisen J.A."/>
            <person name="Rahe E."/>
            <person name="Sheldon W.M."/>
            <person name="Ye W."/>
            <person name="Miller T.R."/>
            <person name="Carlton J."/>
            <person name="Rasko D.A."/>
            <person name="Paulsen I.T."/>
            <person name="Ren Q."/>
            <person name="Daugherty S.C."/>
            <person name="Deboy R.T."/>
            <person name="Dodson R.J."/>
            <person name="Durkin A.S."/>
            <person name="Madupu R."/>
            <person name="Nelson W.C."/>
            <person name="Sullivan S.A."/>
            <person name="Rosovitz M.J."/>
            <person name="Haft D.H."/>
            <person name="Selengut J."/>
            <person name="Ward N."/>
        </authorList>
    </citation>
    <scope>NUCLEOTIDE SEQUENCE [LARGE SCALE GENOMIC DNA]</scope>
    <source>
        <strain evidence="3">ATCC 700808 / DSM 15171 / DSS-3</strain>
    </source>
</reference>
<dbReference type="PaxDb" id="246200-SPO2267"/>
<evidence type="ECO:0000313" key="2">
    <source>
        <dbReference type="EMBL" id="AAV95531.1"/>
    </source>
</evidence>
<feature type="coiled-coil region" evidence="1">
    <location>
        <begin position="137"/>
        <end position="171"/>
    </location>
</feature>
<dbReference type="AlphaFoldDB" id="Q5LR64"/>
<name>Q5LR64_RUEPO</name>
<dbReference type="STRING" id="246200.SPO2267"/>
<dbReference type="EMBL" id="CP000031">
    <property type="protein sequence ID" value="AAV95531.1"/>
    <property type="molecule type" value="Genomic_DNA"/>
</dbReference>
<gene>
    <name evidence="2" type="ordered locus">SPO2267</name>
</gene>
<accession>Q5LR64</accession>
<keyword evidence="1" id="KW-0175">Coiled coil</keyword>
<dbReference type="Proteomes" id="UP000001023">
    <property type="component" value="Chromosome"/>
</dbReference>
<proteinExistence type="predicted"/>
<dbReference type="HOGENOM" id="CLU_1151147_0_0_5"/>
<reference evidence="2 3" key="2">
    <citation type="journal article" date="2014" name="Stand. Genomic Sci.">
        <title>An updated genome annotation for the model marine bacterium Ruegeria pomeroyi DSS-3.</title>
        <authorList>
            <person name="Rivers A.R."/>
            <person name="Smith C.B."/>
            <person name="Moran M.A."/>
        </authorList>
    </citation>
    <scope>GENOME REANNOTATION</scope>
    <source>
        <strain evidence="3">ATCC 700808 / DSM 15171 / DSS-3</strain>
    </source>
</reference>
<protein>
    <submittedName>
        <fullName evidence="2">Uncharacterized protein</fullName>
    </submittedName>
</protein>
<dbReference type="KEGG" id="sil:SPO2267"/>